<feature type="domain" description="GST N-terminal" evidence="6">
    <location>
        <begin position="5"/>
        <end position="84"/>
    </location>
</feature>
<comment type="catalytic activity">
    <reaction evidence="4">
        <text>RX + glutathione = an S-substituted glutathione + a halide anion + H(+)</text>
        <dbReference type="Rhea" id="RHEA:16437"/>
        <dbReference type="ChEBI" id="CHEBI:15378"/>
        <dbReference type="ChEBI" id="CHEBI:16042"/>
        <dbReference type="ChEBI" id="CHEBI:17792"/>
        <dbReference type="ChEBI" id="CHEBI:57925"/>
        <dbReference type="ChEBI" id="CHEBI:90779"/>
        <dbReference type="EC" id="2.5.1.18"/>
    </reaction>
</comment>
<evidence type="ECO:0000313" key="9">
    <source>
        <dbReference type="Proteomes" id="UP000823749"/>
    </source>
</evidence>
<evidence type="ECO:0000256" key="1">
    <source>
        <dbReference type="ARBA" id="ARBA00009929"/>
    </source>
</evidence>
<proteinExistence type="inferred from homology"/>
<reference evidence="8" key="1">
    <citation type="submission" date="2020-08" db="EMBL/GenBank/DDBJ databases">
        <title>Plant Genome Project.</title>
        <authorList>
            <person name="Zhang R.-G."/>
        </authorList>
    </citation>
    <scope>NUCLEOTIDE SEQUENCE</scope>
    <source>
        <strain evidence="8">WSP0</strain>
        <tissue evidence="8">Leaf</tissue>
    </source>
</reference>
<dbReference type="EC" id="2.5.1.18" evidence="2"/>
<evidence type="ECO:0000256" key="2">
    <source>
        <dbReference type="ARBA" id="ARBA00012452"/>
    </source>
</evidence>
<dbReference type="InterPro" id="IPR045073">
    <property type="entry name" value="Omega/Tau-like"/>
</dbReference>
<dbReference type="InterPro" id="IPR010987">
    <property type="entry name" value="Glutathione-S-Trfase_C-like"/>
</dbReference>
<dbReference type="GO" id="GO:0070072">
    <property type="term" value="P:vacuolar proton-transporting V-type ATPase complex assembly"/>
    <property type="evidence" value="ECO:0007669"/>
    <property type="project" value="InterPro"/>
</dbReference>
<dbReference type="Gene3D" id="1.20.1050.10">
    <property type="match status" value="1"/>
</dbReference>
<dbReference type="AlphaFoldDB" id="A0AAV6KQ04"/>
<dbReference type="GO" id="GO:0005737">
    <property type="term" value="C:cytoplasm"/>
    <property type="evidence" value="ECO:0007669"/>
    <property type="project" value="TreeGrafter"/>
</dbReference>
<dbReference type="SFLD" id="SFLDG01152">
    <property type="entry name" value="Main.3:_Omega-_and_Tau-like"/>
    <property type="match status" value="1"/>
</dbReference>
<dbReference type="Gene3D" id="3.40.30.10">
    <property type="entry name" value="Glutaredoxin"/>
    <property type="match status" value="1"/>
</dbReference>
<protein>
    <recommendedName>
        <fullName evidence="5">Probable glutathione S-transferase</fullName>
        <ecNumber evidence="2">2.5.1.18</ecNumber>
    </recommendedName>
</protein>
<dbReference type="FunFam" id="1.20.1050.10:FF:000012">
    <property type="entry name" value="Tau class glutathione S-transferase"/>
    <property type="match status" value="1"/>
</dbReference>
<dbReference type="Gene3D" id="3.80.10.10">
    <property type="entry name" value="Ribonuclease Inhibitor"/>
    <property type="match status" value="1"/>
</dbReference>
<gene>
    <name evidence="8" type="ORF">RHGRI_011994</name>
</gene>
<evidence type="ECO:0000256" key="4">
    <source>
        <dbReference type="ARBA" id="ARBA00047960"/>
    </source>
</evidence>
<keyword evidence="3" id="KW-0808">Transferase</keyword>
<dbReference type="Pfam" id="PF11712">
    <property type="entry name" value="Vma12"/>
    <property type="match status" value="1"/>
</dbReference>
<dbReference type="InterPro" id="IPR040079">
    <property type="entry name" value="Glutathione_S-Trfase"/>
</dbReference>
<evidence type="ECO:0000259" key="6">
    <source>
        <dbReference type="PROSITE" id="PS50404"/>
    </source>
</evidence>
<dbReference type="InterPro" id="IPR004045">
    <property type="entry name" value="Glutathione_S-Trfase_N"/>
</dbReference>
<evidence type="ECO:0000313" key="8">
    <source>
        <dbReference type="EMBL" id="KAG5554324.1"/>
    </source>
</evidence>
<dbReference type="InterPro" id="IPR036249">
    <property type="entry name" value="Thioredoxin-like_sf"/>
</dbReference>
<dbReference type="PANTHER" id="PTHR11260">
    <property type="entry name" value="GLUTATHIONE S-TRANSFERASE, GST, SUPERFAMILY, GST DOMAIN CONTAINING"/>
    <property type="match status" value="1"/>
</dbReference>
<dbReference type="EMBL" id="JACTNZ010000004">
    <property type="protein sequence ID" value="KAG5554324.1"/>
    <property type="molecule type" value="Genomic_DNA"/>
</dbReference>
<evidence type="ECO:0000259" key="7">
    <source>
        <dbReference type="PROSITE" id="PS50405"/>
    </source>
</evidence>
<dbReference type="GO" id="GO:0006749">
    <property type="term" value="P:glutathione metabolic process"/>
    <property type="evidence" value="ECO:0007669"/>
    <property type="project" value="InterPro"/>
</dbReference>
<evidence type="ECO:0000256" key="5">
    <source>
        <dbReference type="ARBA" id="ARBA00071370"/>
    </source>
</evidence>
<dbReference type="InterPro" id="IPR032675">
    <property type="entry name" value="LRR_dom_sf"/>
</dbReference>
<feature type="domain" description="GST C-terminal" evidence="7">
    <location>
        <begin position="89"/>
        <end position="214"/>
    </location>
</feature>
<dbReference type="SUPFAM" id="SSF52833">
    <property type="entry name" value="Thioredoxin-like"/>
    <property type="match status" value="1"/>
</dbReference>
<dbReference type="InterPro" id="IPR021013">
    <property type="entry name" value="ATPase_Vma12"/>
</dbReference>
<sequence>MESKEAVKLLGFWASPFSVRVEWALRLKGVEYEYIEEDIFNKSPMLLELNPVHKKVPVLIHGEKVILESLVILEYIDETWKQFPILPRDPYDRAMARFWAKFAEEKLLDNVWMAMCTQGEEKETYRKQAVESLEKIEQELIKGKSKFFGGESVGYLDIALGMISYWLPVWEEVGSMTITDPTRFPATAGWAGNFRSHPAVKDKLPPRDKIVVYFQWRSKEIGAQIASARKASSDPLLPQDLCQSAADLSSHSSVPYKPLLRLLSGSDFIFTCPKPREKSEELKARLWKLEELAERKKYEELVKDITQSKGTDEPFSSYKDQLGDLQENNFTGQISDEIGNCVSLILLLGLSTNLLHGGIPFSISKLKQLELFGNQCVRLLITRLLFGPSEDEQFESDEAQVVVVKEIAALEPQAQVVKEIAALEPQARKKLRHLNPKPVHDLAFLYVQRRENGAHVHWRKGLVSTRRIRKALSFYLLSSVLSRYSYETLYAV</sequence>
<organism evidence="8 9">
    <name type="scientific">Rhododendron griersonianum</name>
    <dbReference type="NCBI Taxonomy" id="479676"/>
    <lineage>
        <taxon>Eukaryota</taxon>
        <taxon>Viridiplantae</taxon>
        <taxon>Streptophyta</taxon>
        <taxon>Embryophyta</taxon>
        <taxon>Tracheophyta</taxon>
        <taxon>Spermatophyta</taxon>
        <taxon>Magnoliopsida</taxon>
        <taxon>eudicotyledons</taxon>
        <taxon>Gunneridae</taxon>
        <taxon>Pentapetalae</taxon>
        <taxon>asterids</taxon>
        <taxon>Ericales</taxon>
        <taxon>Ericaceae</taxon>
        <taxon>Ericoideae</taxon>
        <taxon>Rhodoreae</taxon>
        <taxon>Rhododendron</taxon>
    </lineage>
</organism>
<dbReference type="SFLD" id="SFLDS00019">
    <property type="entry name" value="Glutathione_Transferase_(cytos"/>
    <property type="match status" value="1"/>
</dbReference>
<dbReference type="PANTHER" id="PTHR11260:SF474">
    <property type="entry name" value="GLUTATHIONE TRANSFERASE"/>
    <property type="match status" value="1"/>
</dbReference>
<dbReference type="InterPro" id="IPR045074">
    <property type="entry name" value="GST_C_Tau"/>
</dbReference>
<dbReference type="SFLD" id="SFLDG00358">
    <property type="entry name" value="Main_(cytGST)"/>
    <property type="match status" value="1"/>
</dbReference>
<accession>A0AAV6KQ04</accession>
<dbReference type="GO" id="GO:0004364">
    <property type="term" value="F:glutathione transferase activity"/>
    <property type="evidence" value="ECO:0007669"/>
    <property type="project" value="UniProtKB-EC"/>
</dbReference>
<dbReference type="CDD" id="cd03058">
    <property type="entry name" value="GST_N_Tau"/>
    <property type="match status" value="1"/>
</dbReference>
<dbReference type="PROSITE" id="PS50404">
    <property type="entry name" value="GST_NTER"/>
    <property type="match status" value="1"/>
</dbReference>
<comment type="caution">
    <text evidence="8">The sequence shown here is derived from an EMBL/GenBank/DDBJ whole genome shotgun (WGS) entry which is preliminary data.</text>
</comment>
<dbReference type="FunFam" id="3.40.30.10:FF:000014">
    <property type="entry name" value="Tau class glutathione S-transferase"/>
    <property type="match status" value="1"/>
</dbReference>
<evidence type="ECO:0000256" key="3">
    <source>
        <dbReference type="ARBA" id="ARBA00022679"/>
    </source>
</evidence>
<name>A0AAV6KQ04_9ERIC</name>
<dbReference type="SUPFAM" id="SSF47616">
    <property type="entry name" value="GST C-terminal domain-like"/>
    <property type="match status" value="1"/>
</dbReference>
<dbReference type="InterPro" id="IPR036282">
    <property type="entry name" value="Glutathione-S-Trfase_C_sf"/>
</dbReference>
<dbReference type="PROSITE" id="PS50405">
    <property type="entry name" value="GST_CTER"/>
    <property type="match status" value="1"/>
</dbReference>
<dbReference type="Proteomes" id="UP000823749">
    <property type="component" value="Chromosome 4"/>
</dbReference>
<dbReference type="CDD" id="cd03185">
    <property type="entry name" value="GST_C_Tau"/>
    <property type="match status" value="1"/>
</dbReference>
<dbReference type="Pfam" id="PF02798">
    <property type="entry name" value="GST_N"/>
    <property type="match status" value="1"/>
</dbReference>
<keyword evidence="9" id="KW-1185">Reference proteome</keyword>
<dbReference type="SUPFAM" id="SSF52058">
    <property type="entry name" value="L domain-like"/>
    <property type="match status" value="1"/>
</dbReference>
<comment type="similarity">
    <text evidence="1">Belongs to the GST superfamily. HSP26 family.</text>
</comment>